<organism evidence="1">
    <name type="scientific">marine sediment metagenome</name>
    <dbReference type="NCBI Taxonomy" id="412755"/>
    <lineage>
        <taxon>unclassified sequences</taxon>
        <taxon>metagenomes</taxon>
        <taxon>ecological metagenomes</taxon>
    </lineage>
</organism>
<gene>
    <name evidence="1" type="ORF">LCGC14_2139960</name>
</gene>
<proteinExistence type="predicted"/>
<dbReference type="AlphaFoldDB" id="A0A0F9DYY5"/>
<comment type="caution">
    <text evidence="1">The sequence shown here is derived from an EMBL/GenBank/DDBJ whole genome shotgun (WGS) entry which is preliminary data.</text>
</comment>
<reference evidence="1" key="1">
    <citation type="journal article" date="2015" name="Nature">
        <title>Complex archaea that bridge the gap between prokaryotes and eukaryotes.</title>
        <authorList>
            <person name="Spang A."/>
            <person name="Saw J.H."/>
            <person name="Jorgensen S.L."/>
            <person name="Zaremba-Niedzwiedzka K."/>
            <person name="Martijn J."/>
            <person name="Lind A.E."/>
            <person name="van Eijk R."/>
            <person name="Schleper C."/>
            <person name="Guy L."/>
            <person name="Ettema T.J."/>
        </authorList>
    </citation>
    <scope>NUCLEOTIDE SEQUENCE</scope>
</reference>
<protein>
    <submittedName>
        <fullName evidence="1">Uncharacterized protein</fullName>
    </submittedName>
</protein>
<accession>A0A0F9DYY5</accession>
<evidence type="ECO:0000313" key="1">
    <source>
        <dbReference type="EMBL" id="KKL66939.1"/>
    </source>
</evidence>
<sequence length="180" mass="20337">MLIISKAGTVLAIMGLIIGASGVGIGLVSMYQTSQLKGDYDDFIIDYNEPKIWYKEYEYAMAHWTLDDYNTFEQLAINFTVEANETMYFCYTGEAMIFRLPRDFSQLSIYFNIDGNHLVTPKVTIGAWDAYSDIIYQSITLQFSTTVLSIGAHNITIDLTSTYNSNLIKQNTLIVMAIPD</sequence>
<name>A0A0F9DYY5_9ZZZZ</name>
<dbReference type="EMBL" id="LAZR01027041">
    <property type="protein sequence ID" value="KKL66939.1"/>
    <property type="molecule type" value="Genomic_DNA"/>
</dbReference>